<organism evidence="1 2">
    <name type="scientific">Christiangramia forsetii</name>
    <dbReference type="NCBI Taxonomy" id="411153"/>
    <lineage>
        <taxon>Bacteria</taxon>
        <taxon>Pseudomonadati</taxon>
        <taxon>Bacteroidota</taxon>
        <taxon>Flavobacteriia</taxon>
        <taxon>Flavobacteriales</taxon>
        <taxon>Flavobacteriaceae</taxon>
        <taxon>Christiangramia</taxon>
    </lineage>
</organism>
<comment type="caution">
    <text evidence="1">The sequence shown here is derived from an EMBL/GenBank/DDBJ whole genome shotgun (WGS) entry which is preliminary data.</text>
</comment>
<name>A0ABQ1WBP3_9FLAO</name>
<proteinExistence type="predicted"/>
<gene>
    <name evidence="1" type="ORF">GCM10011532_03990</name>
</gene>
<accession>A0ABQ1WBP3</accession>
<dbReference type="EMBL" id="BMIX01000001">
    <property type="protein sequence ID" value="GGG23974.1"/>
    <property type="molecule type" value="Genomic_DNA"/>
</dbReference>
<reference evidence="2" key="1">
    <citation type="journal article" date="2019" name="Int. J. Syst. Evol. Microbiol.">
        <title>The Global Catalogue of Microorganisms (GCM) 10K type strain sequencing project: providing services to taxonomists for standard genome sequencing and annotation.</title>
        <authorList>
            <consortium name="The Broad Institute Genomics Platform"/>
            <consortium name="The Broad Institute Genome Sequencing Center for Infectious Disease"/>
            <person name="Wu L."/>
            <person name="Ma J."/>
        </authorList>
    </citation>
    <scope>NUCLEOTIDE SEQUENCE [LARGE SCALE GENOMIC DNA]</scope>
    <source>
        <strain evidence="2">CGMCC 1.15422</strain>
    </source>
</reference>
<keyword evidence="2" id="KW-1185">Reference proteome</keyword>
<evidence type="ECO:0000313" key="2">
    <source>
        <dbReference type="Proteomes" id="UP000605733"/>
    </source>
</evidence>
<dbReference type="Proteomes" id="UP000605733">
    <property type="component" value="Unassembled WGS sequence"/>
</dbReference>
<sequence>MEKLELKHLAPYLPYGLKIKGLTKIYPDPIITGILGSCDRVYWNYHGASGVWKLEDTKLILRPLSDLTKDIKHNNNKFLPIVELSKIEFDDEVDIDFSSDFHENDYLLELEYVPTWFALRFHKKDKNFSRWDDGEGISACKHELLFKLFEWHFDVFGLIEKGLAIDKNKL</sequence>
<evidence type="ECO:0000313" key="1">
    <source>
        <dbReference type="EMBL" id="GGG23974.1"/>
    </source>
</evidence>
<protein>
    <submittedName>
        <fullName evidence="1">Uncharacterized protein</fullName>
    </submittedName>
</protein>
<dbReference type="RefSeq" id="WP_011710338.1">
    <property type="nucleotide sequence ID" value="NZ_BMIX01000001.1"/>
</dbReference>